<dbReference type="EMBL" id="LRGB01000768">
    <property type="protein sequence ID" value="KZS16044.1"/>
    <property type="molecule type" value="Genomic_DNA"/>
</dbReference>
<evidence type="ECO:0000256" key="1">
    <source>
        <dbReference type="SAM" id="MobiDB-lite"/>
    </source>
</evidence>
<reference evidence="2 3" key="1">
    <citation type="submission" date="2016-03" db="EMBL/GenBank/DDBJ databases">
        <title>EvidentialGene: Evidence-directed Construction of Genes on Genomes.</title>
        <authorList>
            <person name="Gilbert D.G."/>
            <person name="Choi J.-H."/>
            <person name="Mockaitis K."/>
            <person name="Colbourne J."/>
            <person name="Pfrender M."/>
        </authorList>
    </citation>
    <scope>NUCLEOTIDE SEQUENCE [LARGE SCALE GENOMIC DNA]</scope>
    <source>
        <strain evidence="2 3">Xinb3</strain>
        <tissue evidence="2">Complete organism</tissue>
    </source>
</reference>
<organism evidence="2 3">
    <name type="scientific">Daphnia magna</name>
    <dbReference type="NCBI Taxonomy" id="35525"/>
    <lineage>
        <taxon>Eukaryota</taxon>
        <taxon>Metazoa</taxon>
        <taxon>Ecdysozoa</taxon>
        <taxon>Arthropoda</taxon>
        <taxon>Crustacea</taxon>
        <taxon>Branchiopoda</taxon>
        <taxon>Diplostraca</taxon>
        <taxon>Cladocera</taxon>
        <taxon>Anomopoda</taxon>
        <taxon>Daphniidae</taxon>
        <taxon>Daphnia</taxon>
    </lineage>
</organism>
<keyword evidence="3" id="KW-1185">Reference proteome</keyword>
<evidence type="ECO:0000313" key="2">
    <source>
        <dbReference type="EMBL" id="KZS16044.1"/>
    </source>
</evidence>
<proteinExistence type="predicted"/>
<gene>
    <name evidence="2" type="ORF">APZ42_018281</name>
</gene>
<sequence length="54" mass="6299">MWATRALNKRDDNTTYGRGWGLKERETRDDQLLSYKISPFFCCCCCCCCCCSSR</sequence>
<dbReference type="Proteomes" id="UP000076858">
    <property type="component" value="Unassembled WGS sequence"/>
</dbReference>
<accession>A0A164Z7N4</accession>
<evidence type="ECO:0000313" key="3">
    <source>
        <dbReference type="Proteomes" id="UP000076858"/>
    </source>
</evidence>
<comment type="caution">
    <text evidence="2">The sequence shown here is derived from an EMBL/GenBank/DDBJ whole genome shotgun (WGS) entry which is preliminary data.</text>
</comment>
<name>A0A164Z7N4_9CRUS</name>
<protein>
    <submittedName>
        <fullName evidence="2">Uncharacterized protein</fullName>
    </submittedName>
</protein>
<feature type="region of interest" description="Disordered" evidence="1">
    <location>
        <begin position="1"/>
        <end position="20"/>
    </location>
</feature>
<dbReference type="AlphaFoldDB" id="A0A164Z7N4"/>